<reference evidence="1 2" key="1">
    <citation type="submission" date="2018-06" db="EMBL/GenBank/DDBJ databases">
        <title>Genomic Encyclopedia of Type Strains, Phase III (KMG-III): the genomes of soil and plant-associated and newly described type strains.</title>
        <authorList>
            <person name="Whitman W."/>
        </authorList>
    </citation>
    <scope>NUCLEOTIDE SEQUENCE [LARGE SCALE GENOMIC DNA]</scope>
    <source>
        <strain evidence="1 2">CGMCC 4.7090</strain>
    </source>
</reference>
<dbReference type="InterPro" id="IPR013785">
    <property type="entry name" value="Aldolase_TIM"/>
</dbReference>
<gene>
    <name evidence="1" type="ORF">B0I29_12458</name>
</gene>
<dbReference type="AlphaFoldDB" id="A0A327YZ81"/>
<dbReference type="InterPro" id="IPR009334">
    <property type="entry name" value="DUF993"/>
</dbReference>
<evidence type="ECO:0000313" key="2">
    <source>
        <dbReference type="Proteomes" id="UP000249341"/>
    </source>
</evidence>
<accession>A0A327YZ81</accession>
<dbReference type="Gene3D" id="3.20.20.70">
    <property type="entry name" value="Aldolase class I"/>
    <property type="match status" value="1"/>
</dbReference>
<dbReference type="SUPFAM" id="SSF51569">
    <property type="entry name" value="Aldolase"/>
    <property type="match status" value="1"/>
</dbReference>
<dbReference type="Proteomes" id="UP000249341">
    <property type="component" value="Unassembled WGS sequence"/>
</dbReference>
<proteinExistence type="predicted"/>
<dbReference type="Pfam" id="PF06187">
    <property type="entry name" value="DUF993"/>
    <property type="match status" value="1"/>
</dbReference>
<keyword evidence="2" id="KW-1185">Reference proteome</keyword>
<organism evidence="1 2">
    <name type="scientific">Actinoplanes lutulentus</name>
    <dbReference type="NCBI Taxonomy" id="1287878"/>
    <lineage>
        <taxon>Bacteria</taxon>
        <taxon>Bacillati</taxon>
        <taxon>Actinomycetota</taxon>
        <taxon>Actinomycetes</taxon>
        <taxon>Micromonosporales</taxon>
        <taxon>Micromonosporaceae</taxon>
        <taxon>Actinoplanes</taxon>
    </lineage>
</organism>
<dbReference type="RefSeq" id="WP_111654106.1">
    <property type="nucleotide sequence ID" value="NZ_JACHWI010000004.1"/>
</dbReference>
<dbReference type="EMBL" id="QLMJ01000024">
    <property type="protein sequence ID" value="RAK27171.1"/>
    <property type="molecule type" value="Genomic_DNA"/>
</dbReference>
<name>A0A327YZ81_9ACTN</name>
<evidence type="ECO:0000313" key="1">
    <source>
        <dbReference type="EMBL" id="RAK27171.1"/>
    </source>
</evidence>
<sequence>MATVNLPGGRKLALENRQAWEKPKSPIKSRIAYAAAHVVADPRAENAPGAPAVVDWDTTLKFRHHLWQHGLGVAEAMDTAQRGMGLDYAATRELIRRSAAEARSVGGKIVAGVATDDLAPGQATLEQVLHAYQRQLGDVAEAGAVPVLMCSRHLAAVARDADDYLGIYRDLLEKSDKPVVLHWLGTAFDPALEGYWGSTDVDKATETVLQLIAGNPAKVDGVKISLLDADHEIRLRRRLPDGVRLYTGDDFNYPDLIRGDEQGHSDALLGIFAAIAPAASAALAALDRGDLAEYDRIFAPTVPLSRHIFEKPTFYYKTGIVFLAWLAGHQDHFTMVGGLQSGRSVPHFAKLIELADAAGLLGDPELAAARANSFFKVAVG</sequence>
<dbReference type="OrthoDB" id="9805272at2"/>
<protein>
    <submittedName>
        <fullName evidence="1">Uncharacterized protein DUF993</fullName>
    </submittedName>
</protein>
<comment type="caution">
    <text evidence="1">The sequence shown here is derived from an EMBL/GenBank/DDBJ whole genome shotgun (WGS) entry which is preliminary data.</text>
</comment>